<dbReference type="RefSeq" id="WP_143917629.1">
    <property type="nucleotide sequence ID" value="NZ_CANMIK010000057.1"/>
</dbReference>
<dbReference type="PROSITE" id="PS51257">
    <property type="entry name" value="PROKAR_LIPOPROTEIN"/>
    <property type="match status" value="1"/>
</dbReference>
<accession>A0A554VG89</accession>
<comment type="caution">
    <text evidence="1">The sequence shown here is derived from an EMBL/GenBank/DDBJ whole genome shotgun (WGS) entry which is preliminary data.</text>
</comment>
<dbReference type="OrthoDB" id="1160888at2"/>
<reference evidence="1 2" key="1">
    <citation type="submission" date="2019-07" db="EMBL/GenBank/DDBJ databases">
        <title>The draft genome sequence of Aquimarina algiphila M91.</title>
        <authorList>
            <person name="Meng X."/>
        </authorList>
    </citation>
    <scope>NUCLEOTIDE SEQUENCE [LARGE SCALE GENOMIC DNA]</scope>
    <source>
        <strain evidence="1 2">M91</strain>
    </source>
</reference>
<gene>
    <name evidence="1" type="ORF">FOF46_19720</name>
</gene>
<evidence type="ECO:0008006" key="3">
    <source>
        <dbReference type="Google" id="ProtNLM"/>
    </source>
</evidence>
<proteinExistence type="predicted"/>
<dbReference type="AlphaFoldDB" id="A0A554VG89"/>
<organism evidence="1 2">
    <name type="scientific">Aquimarina algiphila</name>
    <dbReference type="NCBI Taxonomy" id="2047982"/>
    <lineage>
        <taxon>Bacteria</taxon>
        <taxon>Pseudomonadati</taxon>
        <taxon>Bacteroidota</taxon>
        <taxon>Flavobacteriia</taxon>
        <taxon>Flavobacteriales</taxon>
        <taxon>Flavobacteriaceae</taxon>
        <taxon>Aquimarina</taxon>
    </lineage>
</organism>
<protein>
    <recommendedName>
        <fullName evidence="3">DUF1579 domain-containing protein</fullName>
    </recommendedName>
</protein>
<dbReference type="Proteomes" id="UP000318833">
    <property type="component" value="Unassembled WGS sequence"/>
</dbReference>
<name>A0A554VG89_9FLAO</name>
<sequence length="208" mass="24442">MKQVHLTYILFLVWIVSSCQNDTTIDNIQDIPKVTKEDKSYANVFSILDGHWKGDFLIFEDQNPVPKEQLELQHISLSSIQKRQLKQINSIKVEQVYSSETPYFQKVTITDFYPDSGQKIVSKGVNKIQNGQMWCVVRKPDETVIHAGNTEGDNTIIWERNEKTPQKIEYFKETVSDRFYEIIGWGYYQNDNPSKSPKLWFYAKYEKQ</sequence>
<evidence type="ECO:0000313" key="1">
    <source>
        <dbReference type="EMBL" id="TSE06389.1"/>
    </source>
</evidence>
<keyword evidence="2" id="KW-1185">Reference proteome</keyword>
<dbReference type="EMBL" id="VLNR01000046">
    <property type="protein sequence ID" value="TSE06389.1"/>
    <property type="molecule type" value="Genomic_DNA"/>
</dbReference>
<evidence type="ECO:0000313" key="2">
    <source>
        <dbReference type="Proteomes" id="UP000318833"/>
    </source>
</evidence>